<protein>
    <submittedName>
        <fullName evidence="1">Uncharacterized protein</fullName>
    </submittedName>
</protein>
<proteinExistence type="predicted"/>
<evidence type="ECO:0000313" key="2">
    <source>
        <dbReference type="Proteomes" id="UP000320455"/>
    </source>
</evidence>
<dbReference type="EMBL" id="VOCK01000008">
    <property type="protein sequence ID" value="TWQ54831.1"/>
    <property type="molecule type" value="Genomic_DNA"/>
</dbReference>
<dbReference type="Proteomes" id="UP000320455">
    <property type="component" value="Unassembled WGS sequence"/>
</dbReference>
<evidence type="ECO:0000313" key="1">
    <source>
        <dbReference type="EMBL" id="TWQ54831.1"/>
    </source>
</evidence>
<name>A0ABD7SCH3_XANVA</name>
<dbReference type="AlphaFoldDB" id="A0ABD7SCH3"/>
<comment type="caution">
    <text evidence="1">The sequence shown here is derived from an EMBL/GenBank/DDBJ whole genome shotgun (WGS) entry which is preliminary data.</text>
</comment>
<reference evidence="2" key="1">
    <citation type="journal article" date="2020" name="Phytopathology">
        <title>Genomic acquisitions in emerging populations of Xanthomonas vasicola pv. vasculorum infecting corn in the U.S. and Argentina.</title>
        <authorList>
            <person name="Perez-Quintero A.L."/>
        </authorList>
    </citation>
    <scope>NUCLEOTIDE SEQUENCE [LARGE SCALE GENOMIC DNA]</scope>
    <source>
        <strain evidence="2">Xvh-L</strain>
    </source>
</reference>
<gene>
    <name evidence="1" type="ORF">FQK01_07110</name>
</gene>
<organism evidence="1 2">
    <name type="scientific">Xanthomonas vasicola</name>
    <dbReference type="NCBI Taxonomy" id="56459"/>
    <lineage>
        <taxon>Bacteria</taxon>
        <taxon>Pseudomonadati</taxon>
        <taxon>Pseudomonadota</taxon>
        <taxon>Gammaproteobacteria</taxon>
        <taxon>Lysobacterales</taxon>
        <taxon>Lysobacteraceae</taxon>
        <taxon>Xanthomonas</taxon>
    </lineage>
</organism>
<keyword evidence="2" id="KW-1185">Reference proteome</keyword>
<sequence>MKIFDATGTSGCLVRDIGRVDDSNRAGTLSNCADLDHHLKDGDAQVNGQQLQALGPWTRPERWSATARADATMA</sequence>
<accession>A0ABD7SCH3</accession>